<name>A0AAV6WAD4_9LAMI</name>
<keyword evidence="2" id="KW-1185">Reference proteome</keyword>
<reference evidence="1" key="1">
    <citation type="submission" date="2019-10" db="EMBL/GenBank/DDBJ databases">
        <authorList>
            <person name="Zhang R."/>
            <person name="Pan Y."/>
            <person name="Wang J."/>
            <person name="Ma R."/>
            <person name="Yu S."/>
        </authorList>
    </citation>
    <scope>NUCLEOTIDE SEQUENCE</scope>
    <source>
        <strain evidence="1">LA-IB0</strain>
        <tissue evidence="1">Leaf</tissue>
    </source>
</reference>
<dbReference type="EMBL" id="WHWC01000019">
    <property type="protein sequence ID" value="KAG8364013.1"/>
    <property type="molecule type" value="Genomic_DNA"/>
</dbReference>
<dbReference type="Proteomes" id="UP000826271">
    <property type="component" value="Unassembled WGS sequence"/>
</dbReference>
<sequence>MKVSVGTQVGLSCSREEQHPITQAGAKGLEIWLMSSATVAKDQVSRKMIAQGPKVGRLFPLFLFLSSLLSNHVACNAV</sequence>
<accession>A0AAV6WAD4</accession>
<proteinExistence type="predicted"/>
<evidence type="ECO:0000313" key="2">
    <source>
        <dbReference type="Proteomes" id="UP000826271"/>
    </source>
</evidence>
<organism evidence="1 2">
    <name type="scientific">Buddleja alternifolia</name>
    <dbReference type="NCBI Taxonomy" id="168488"/>
    <lineage>
        <taxon>Eukaryota</taxon>
        <taxon>Viridiplantae</taxon>
        <taxon>Streptophyta</taxon>
        <taxon>Embryophyta</taxon>
        <taxon>Tracheophyta</taxon>
        <taxon>Spermatophyta</taxon>
        <taxon>Magnoliopsida</taxon>
        <taxon>eudicotyledons</taxon>
        <taxon>Gunneridae</taxon>
        <taxon>Pentapetalae</taxon>
        <taxon>asterids</taxon>
        <taxon>lamiids</taxon>
        <taxon>Lamiales</taxon>
        <taxon>Scrophulariaceae</taxon>
        <taxon>Buddlejeae</taxon>
        <taxon>Buddleja</taxon>
    </lineage>
</organism>
<protein>
    <submittedName>
        <fullName evidence="1">Uncharacterized protein</fullName>
    </submittedName>
</protein>
<comment type="caution">
    <text evidence="1">The sequence shown here is derived from an EMBL/GenBank/DDBJ whole genome shotgun (WGS) entry which is preliminary data.</text>
</comment>
<dbReference type="AlphaFoldDB" id="A0AAV6WAD4"/>
<evidence type="ECO:0000313" key="1">
    <source>
        <dbReference type="EMBL" id="KAG8364013.1"/>
    </source>
</evidence>
<gene>
    <name evidence="1" type="ORF">BUALT_Bualt19G0082100</name>
</gene>